<feature type="domain" description="Cation efflux protein transmembrane" evidence="7">
    <location>
        <begin position="13"/>
        <end position="216"/>
    </location>
</feature>
<keyword evidence="3 6" id="KW-0812">Transmembrane</keyword>
<evidence type="ECO:0000259" key="7">
    <source>
        <dbReference type="Pfam" id="PF01545"/>
    </source>
</evidence>
<organism evidence="8">
    <name type="scientific">Roseihalotalea indica</name>
    <dbReference type="NCBI Taxonomy" id="2867963"/>
    <lineage>
        <taxon>Bacteria</taxon>
        <taxon>Pseudomonadati</taxon>
        <taxon>Bacteroidota</taxon>
        <taxon>Cytophagia</taxon>
        <taxon>Cytophagales</taxon>
        <taxon>Catalimonadaceae</taxon>
        <taxon>Roseihalotalea</taxon>
    </lineage>
</organism>
<accession>A0AA49GI62</accession>
<reference evidence="8" key="1">
    <citation type="journal article" date="2023" name="Comput. Struct. Biotechnol. J.">
        <title>Discovery of a novel marine Bacteroidetes with a rich repertoire of carbohydrate-active enzymes.</title>
        <authorList>
            <person name="Chen B."/>
            <person name="Liu G."/>
            <person name="Chen Q."/>
            <person name="Wang H."/>
            <person name="Liu L."/>
            <person name="Tang K."/>
        </authorList>
    </citation>
    <scope>NUCLEOTIDE SEQUENCE</scope>
    <source>
        <strain evidence="8">TK19036</strain>
    </source>
</reference>
<dbReference type="NCBIfam" id="TIGR01297">
    <property type="entry name" value="CDF"/>
    <property type="match status" value="1"/>
</dbReference>
<evidence type="ECO:0000256" key="5">
    <source>
        <dbReference type="ARBA" id="ARBA00023136"/>
    </source>
</evidence>
<dbReference type="AlphaFoldDB" id="A0AA49GI62"/>
<dbReference type="InterPro" id="IPR002524">
    <property type="entry name" value="Cation_efflux"/>
</dbReference>
<evidence type="ECO:0000256" key="6">
    <source>
        <dbReference type="SAM" id="Phobius"/>
    </source>
</evidence>
<dbReference type="InterPro" id="IPR058533">
    <property type="entry name" value="Cation_efflux_TM"/>
</dbReference>
<feature type="transmembrane region" description="Helical" evidence="6">
    <location>
        <begin position="9"/>
        <end position="30"/>
    </location>
</feature>
<gene>
    <name evidence="8" type="ORF">K4G66_23260</name>
</gene>
<dbReference type="PANTHER" id="PTHR13414">
    <property type="entry name" value="HUEL-CATION TRANSPORTER"/>
    <property type="match status" value="1"/>
</dbReference>
<protein>
    <submittedName>
        <fullName evidence="8">Cation diffusion facilitator family transporter</fullName>
    </submittedName>
</protein>
<dbReference type="Gene3D" id="3.30.70.1350">
    <property type="entry name" value="Cation efflux protein, cytoplasmic domain"/>
    <property type="match status" value="1"/>
</dbReference>
<dbReference type="InterPro" id="IPR036837">
    <property type="entry name" value="Cation_efflux_CTD_sf"/>
</dbReference>
<dbReference type="Gene3D" id="1.20.1510.10">
    <property type="entry name" value="Cation efflux protein transmembrane domain"/>
    <property type="match status" value="1"/>
</dbReference>
<dbReference type="SUPFAM" id="SSF161111">
    <property type="entry name" value="Cation efflux protein transmembrane domain-like"/>
    <property type="match status" value="1"/>
</dbReference>
<proteinExistence type="predicted"/>
<dbReference type="PANTHER" id="PTHR13414:SF9">
    <property type="entry name" value="PROTON-COUPLED ZINC ANTIPORTER SLC30A9, MITOCHONDRIAL"/>
    <property type="match status" value="1"/>
</dbReference>
<dbReference type="EMBL" id="CP120682">
    <property type="protein sequence ID" value="WKN35300.1"/>
    <property type="molecule type" value="Genomic_DNA"/>
</dbReference>
<evidence type="ECO:0000313" key="8">
    <source>
        <dbReference type="EMBL" id="WKN35300.1"/>
    </source>
</evidence>
<evidence type="ECO:0000256" key="2">
    <source>
        <dbReference type="ARBA" id="ARBA00022448"/>
    </source>
</evidence>
<keyword evidence="4 6" id="KW-1133">Transmembrane helix</keyword>
<feature type="transmembrane region" description="Helical" evidence="6">
    <location>
        <begin position="157"/>
        <end position="180"/>
    </location>
</feature>
<dbReference type="InterPro" id="IPR027469">
    <property type="entry name" value="Cation_efflux_TMD_sf"/>
</dbReference>
<dbReference type="GO" id="GO:0008324">
    <property type="term" value="F:monoatomic cation transmembrane transporter activity"/>
    <property type="evidence" value="ECO:0007669"/>
    <property type="project" value="InterPro"/>
</dbReference>
<dbReference type="GO" id="GO:0016020">
    <property type="term" value="C:membrane"/>
    <property type="evidence" value="ECO:0007669"/>
    <property type="project" value="UniProtKB-SubCell"/>
</dbReference>
<evidence type="ECO:0000256" key="1">
    <source>
        <dbReference type="ARBA" id="ARBA00004141"/>
    </source>
</evidence>
<evidence type="ECO:0000256" key="4">
    <source>
        <dbReference type="ARBA" id="ARBA00022989"/>
    </source>
</evidence>
<keyword evidence="5 6" id="KW-0472">Membrane</keyword>
<keyword evidence="2" id="KW-0813">Transport</keyword>
<name>A0AA49GI62_9BACT</name>
<evidence type="ECO:0000256" key="3">
    <source>
        <dbReference type="ARBA" id="ARBA00022692"/>
    </source>
</evidence>
<dbReference type="Pfam" id="PF01545">
    <property type="entry name" value="Cation_efflux"/>
    <property type="match status" value="1"/>
</dbReference>
<dbReference type="SUPFAM" id="SSF160240">
    <property type="entry name" value="Cation efflux protein cytoplasmic domain-like"/>
    <property type="match status" value="1"/>
</dbReference>
<comment type="subcellular location">
    <subcellularLocation>
        <location evidence="1">Membrane</location>
        <topology evidence="1">Multi-pass membrane protein</topology>
    </subcellularLocation>
</comment>
<dbReference type="GO" id="GO:0006829">
    <property type="term" value="P:zinc ion transport"/>
    <property type="evidence" value="ECO:0007669"/>
    <property type="project" value="InterPro"/>
</dbReference>
<feature type="transmembrane region" description="Helical" evidence="6">
    <location>
        <begin position="192"/>
        <end position="209"/>
    </location>
</feature>
<sequence>MASGSSKSAIYGALVANFAIAVSKFVASAFTGSSAMLSEGIHSMVDTGNQLLLLLGIKRSTRPADPQHPFGYGKELYFWSLIVAILLFALGGGMSIYEGIVHIKHPEPISDPLWNYIVLGLAFVFESVAWTIAYRALKKEKNIGFIKRLRASKDPSIFVVIFEDTAALLGVVVAFLGVYLGHALENPYLDGVASVIIGLILGSVSILLANESKGLLLGEGVAPSVFDGLKNIMLDDASVAKIQDPLTMHFGPKEVLLAVNVEFKPELSADEIAHAVDRIENNIRTAYPEVKRIFIEAESISTKTRQPVAGSH</sequence>
<dbReference type="InterPro" id="IPR040177">
    <property type="entry name" value="SLC30A9"/>
</dbReference>
<feature type="transmembrane region" description="Helical" evidence="6">
    <location>
        <begin position="76"/>
        <end position="97"/>
    </location>
</feature>
<feature type="transmembrane region" description="Helical" evidence="6">
    <location>
        <begin position="117"/>
        <end position="137"/>
    </location>
</feature>
<reference evidence="8" key="2">
    <citation type="journal article" date="2024" name="Antonie Van Leeuwenhoek">
        <title>Roseihalotalea indica gen. nov., sp. nov., a halophilic Bacteroidetes from mesopelagic Southwest Indian Ocean with higher carbohydrate metabolic potential.</title>
        <authorList>
            <person name="Chen B."/>
            <person name="Zhang M."/>
            <person name="Lin D."/>
            <person name="Ye J."/>
            <person name="Tang K."/>
        </authorList>
    </citation>
    <scope>NUCLEOTIDE SEQUENCE</scope>
    <source>
        <strain evidence="8">TK19036</strain>
    </source>
</reference>